<evidence type="ECO:0000259" key="5">
    <source>
        <dbReference type="Pfam" id="PF25390"/>
    </source>
</evidence>
<evidence type="ECO:0000256" key="1">
    <source>
        <dbReference type="ARBA" id="ARBA00022658"/>
    </source>
</evidence>
<protein>
    <submittedName>
        <fullName evidence="6">Chromosome condensation regulator RCC1</fullName>
    </submittedName>
</protein>
<feature type="signal peptide" evidence="4">
    <location>
        <begin position="1"/>
        <end position="22"/>
    </location>
</feature>
<accession>A0A2D2D541</accession>
<dbReference type="GO" id="GO:0005737">
    <property type="term" value="C:cytoplasm"/>
    <property type="evidence" value="ECO:0007669"/>
    <property type="project" value="TreeGrafter"/>
</dbReference>
<feature type="chain" id="PRO_5013897891" evidence="4">
    <location>
        <begin position="23"/>
        <end position="480"/>
    </location>
</feature>
<evidence type="ECO:0000313" key="6">
    <source>
        <dbReference type="EMBL" id="ATQ70151.1"/>
    </source>
</evidence>
<organism evidence="6 7">
    <name type="scientific">Methylosinus trichosporium (strain ATCC 35070 / NCIMB 11131 / UNIQEM 75 / OB3b)</name>
    <dbReference type="NCBI Taxonomy" id="595536"/>
    <lineage>
        <taxon>Bacteria</taxon>
        <taxon>Pseudomonadati</taxon>
        <taxon>Pseudomonadota</taxon>
        <taxon>Alphaproteobacteria</taxon>
        <taxon>Hyphomicrobiales</taxon>
        <taxon>Methylocystaceae</taxon>
        <taxon>Methylosinus</taxon>
    </lineage>
</organism>
<feature type="domain" description="RCC1-like" evidence="5">
    <location>
        <begin position="224"/>
        <end position="435"/>
    </location>
</feature>
<dbReference type="Proteomes" id="UP000230709">
    <property type="component" value="Chromosome"/>
</dbReference>
<dbReference type="InterPro" id="IPR058923">
    <property type="entry name" value="RCC1-like_dom"/>
</dbReference>
<dbReference type="InterPro" id="IPR051553">
    <property type="entry name" value="Ran_GTPase-activating"/>
</dbReference>
<dbReference type="Gene3D" id="2.130.10.30">
    <property type="entry name" value="Regulator of chromosome condensation 1/beta-lactamase-inhibitor protein II"/>
    <property type="match status" value="2"/>
</dbReference>
<dbReference type="PANTHER" id="PTHR45982">
    <property type="entry name" value="REGULATOR OF CHROMOSOME CONDENSATION"/>
    <property type="match status" value="1"/>
</dbReference>
<feature type="compositionally biased region" description="Polar residues" evidence="3">
    <location>
        <begin position="471"/>
        <end position="480"/>
    </location>
</feature>
<dbReference type="KEGG" id="mtw:CQW49_01015"/>
<keyword evidence="2" id="KW-0677">Repeat</keyword>
<dbReference type="Pfam" id="PF25390">
    <property type="entry name" value="WD40_RLD"/>
    <property type="match status" value="1"/>
</dbReference>
<dbReference type="SUPFAM" id="SSF50985">
    <property type="entry name" value="RCC1/BLIP-II"/>
    <property type="match status" value="2"/>
</dbReference>
<evidence type="ECO:0000256" key="4">
    <source>
        <dbReference type="SAM" id="SignalP"/>
    </source>
</evidence>
<reference evidence="7" key="1">
    <citation type="submission" date="2017-10" db="EMBL/GenBank/DDBJ databases">
        <title>Completed PacBio SMRT sequence of Methylosinus trichosporium OB3b reveals presence of a third large plasmid.</title>
        <authorList>
            <person name="Charles T.C."/>
            <person name="Lynch M.D.J."/>
            <person name="Heil J.R."/>
            <person name="Cheng J."/>
        </authorList>
    </citation>
    <scope>NUCLEOTIDE SEQUENCE [LARGE SCALE GENOMIC DNA]</scope>
    <source>
        <strain evidence="7">OB3b</strain>
    </source>
</reference>
<keyword evidence="7" id="KW-1185">Reference proteome</keyword>
<gene>
    <name evidence="6" type="ORF">CQW49_01015</name>
</gene>
<dbReference type="PRINTS" id="PR00633">
    <property type="entry name" value="RCCNDNSATION"/>
</dbReference>
<dbReference type="STRING" id="595536.GCA_000178815_00742"/>
<name>A0A2D2D541_METT3</name>
<dbReference type="EMBL" id="CP023737">
    <property type="protein sequence ID" value="ATQ70151.1"/>
    <property type="molecule type" value="Genomic_DNA"/>
</dbReference>
<keyword evidence="4" id="KW-0732">Signal</keyword>
<dbReference type="Pfam" id="PF13540">
    <property type="entry name" value="RCC1_2"/>
    <property type="match status" value="1"/>
</dbReference>
<evidence type="ECO:0000256" key="3">
    <source>
        <dbReference type="SAM" id="MobiDB-lite"/>
    </source>
</evidence>
<keyword evidence="1" id="KW-0344">Guanine-nucleotide releasing factor</keyword>
<dbReference type="InterPro" id="IPR009091">
    <property type="entry name" value="RCC1/BLIP-II"/>
</dbReference>
<evidence type="ECO:0000256" key="2">
    <source>
        <dbReference type="ARBA" id="ARBA00022737"/>
    </source>
</evidence>
<evidence type="ECO:0000313" key="7">
    <source>
        <dbReference type="Proteomes" id="UP000230709"/>
    </source>
</evidence>
<sequence>MNAFRFVCAAALSLALVAPAFAKSASRMRLLASPDPAKIGRTVRLQAEVDGRGLGPTGKVTFSDGAVVIGAALLSRIGAGQATLTGGATHACAVSAAGGARCWGGNDRGALGDGSTKQRDAPVDVQGLSHDIVAVTGGILHSCALTSAGAVKCWGFNNSGILGDGTSNDRLRPVGVSGLSSGVVAVAAGAVHTCALTSAGAAKCWGYNSEGQLGDGTTSSRRTPVDVAGLSSGVVAITGGREHTCAATSAGAVKCWGYNDRGQIGDGTTSDHSAPVAVSGLSSGVVGISAGGAHSCALTSAGAVLCWGANFDGQLGDGTYENRSTPVAVSGLSSGVVAISAGEYHTCALTGAGAVLCWGSNSFGALGDASTPGSRPIPGPVTGLSSGVRVVAAGGSHTCALTSAGAVQCWGQNFFGQIGDGTNTHRSTPTPVLRLTPAVRGRALLSTRSLGVGAHTLQASFPGDAAHDPSSAAQSQTIVP</sequence>
<dbReference type="AlphaFoldDB" id="A0A2D2D541"/>
<dbReference type="Pfam" id="PF00415">
    <property type="entry name" value="RCC1"/>
    <property type="match status" value="1"/>
</dbReference>
<dbReference type="RefSeq" id="WP_003610903.1">
    <property type="nucleotide sequence ID" value="NZ_ADVE02000001.1"/>
</dbReference>
<dbReference type="PROSITE" id="PS50012">
    <property type="entry name" value="RCC1_3"/>
    <property type="match status" value="6"/>
</dbReference>
<feature type="region of interest" description="Disordered" evidence="3">
    <location>
        <begin position="461"/>
        <end position="480"/>
    </location>
</feature>
<dbReference type="PANTHER" id="PTHR45982:SF1">
    <property type="entry name" value="REGULATOR OF CHROMOSOME CONDENSATION"/>
    <property type="match status" value="1"/>
</dbReference>
<dbReference type="GO" id="GO:0005085">
    <property type="term" value="F:guanyl-nucleotide exchange factor activity"/>
    <property type="evidence" value="ECO:0007669"/>
    <property type="project" value="TreeGrafter"/>
</dbReference>
<proteinExistence type="predicted"/>
<dbReference type="InterPro" id="IPR000408">
    <property type="entry name" value="Reg_chr_condens"/>
</dbReference>